<organism evidence="2 3">
    <name type="scientific">Pelomonas candidula</name>
    <dbReference type="NCBI Taxonomy" id="3299025"/>
    <lineage>
        <taxon>Bacteria</taxon>
        <taxon>Pseudomonadati</taxon>
        <taxon>Pseudomonadota</taxon>
        <taxon>Betaproteobacteria</taxon>
        <taxon>Burkholderiales</taxon>
        <taxon>Sphaerotilaceae</taxon>
        <taxon>Roseateles</taxon>
    </lineage>
</organism>
<evidence type="ECO:0000313" key="3">
    <source>
        <dbReference type="Proteomes" id="UP001606134"/>
    </source>
</evidence>
<keyword evidence="1" id="KW-0812">Transmembrane</keyword>
<accession>A0ABW7HJ44</accession>
<dbReference type="Proteomes" id="UP001606134">
    <property type="component" value="Unassembled WGS sequence"/>
</dbReference>
<feature type="transmembrane region" description="Helical" evidence="1">
    <location>
        <begin position="82"/>
        <end position="103"/>
    </location>
</feature>
<sequence length="112" mass="12478">MVDLPFEALLFALTFIGLTGFSTAPYRAYEAARFVYRSRASIESLSAMLAAGLLLYAWGSIYQRIIFGCLVNMVCGPNRSQGILLLAGFGIVVAGYELLRLIAMRLYRRQRT</sequence>
<protein>
    <submittedName>
        <fullName evidence="2">Uncharacterized protein</fullName>
    </submittedName>
</protein>
<keyword evidence="1" id="KW-0472">Membrane</keyword>
<feature type="transmembrane region" description="Helical" evidence="1">
    <location>
        <begin position="6"/>
        <end position="24"/>
    </location>
</feature>
<evidence type="ECO:0000256" key="1">
    <source>
        <dbReference type="SAM" id="Phobius"/>
    </source>
</evidence>
<comment type="caution">
    <text evidence="2">The sequence shown here is derived from an EMBL/GenBank/DDBJ whole genome shotgun (WGS) entry which is preliminary data.</text>
</comment>
<gene>
    <name evidence="2" type="ORF">ACG04R_24950</name>
</gene>
<dbReference type="RefSeq" id="WP_394416560.1">
    <property type="nucleotide sequence ID" value="NZ_JBIGIC010000016.1"/>
</dbReference>
<proteinExistence type="predicted"/>
<feature type="transmembrane region" description="Helical" evidence="1">
    <location>
        <begin position="45"/>
        <end position="62"/>
    </location>
</feature>
<name>A0ABW7HJ44_9BURK</name>
<evidence type="ECO:0000313" key="2">
    <source>
        <dbReference type="EMBL" id="MFG6489949.1"/>
    </source>
</evidence>
<keyword evidence="1" id="KW-1133">Transmembrane helix</keyword>
<keyword evidence="3" id="KW-1185">Reference proteome</keyword>
<dbReference type="EMBL" id="JBIGIC010000016">
    <property type="protein sequence ID" value="MFG6489949.1"/>
    <property type="molecule type" value="Genomic_DNA"/>
</dbReference>
<reference evidence="2 3" key="1">
    <citation type="submission" date="2024-08" db="EMBL/GenBank/DDBJ databases">
        <authorList>
            <person name="Lu H."/>
        </authorList>
    </citation>
    <scope>NUCLEOTIDE SEQUENCE [LARGE SCALE GENOMIC DNA]</scope>
    <source>
        <strain evidence="2 3">BYS78W</strain>
    </source>
</reference>